<dbReference type="GO" id="GO:0007165">
    <property type="term" value="P:signal transduction"/>
    <property type="evidence" value="ECO:0007669"/>
    <property type="project" value="UniProtKB-KW"/>
</dbReference>
<evidence type="ECO:0000256" key="2">
    <source>
        <dbReference type="ARBA" id="ARBA00022475"/>
    </source>
</evidence>
<keyword evidence="2" id="KW-1003">Cell membrane</keyword>
<dbReference type="GO" id="GO:0005549">
    <property type="term" value="F:odorant binding"/>
    <property type="evidence" value="ECO:0007669"/>
    <property type="project" value="InterPro"/>
</dbReference>
<reference evidence="11" key="1">
    <citation type="journal article" date="2013" name="BMC Genomics">
        <title>Antennal transcriptome analysis of the chemosensory gene families in the tree killing bark beetles, Ips typographus and Dendroctonus ponderosae (Coleoptera: Curculionidae: Scolytinae).</title>
        <authorList>
            <person name="Andersson M.N."/>
            <person name="Grosse-Wilde E."/>
            <person name="Keeling C.I."/>
            <person name="Bengtsson J.M."/>
            <person name="Yuen M.M."/>
            <person name="Li M."/>
            <person name="Hillbur Y."/>
            <person name="Bohlmann J."/>
            <person name="Hansson B.S."/>
            <person name="Schlyter F."/>
        </authorList>
    </citation>
    <scope>NUCLEOTIDE SEQUENCE</scope>
</reference>
<keyword evidence="3 10" id="KW-0716">Sensory transduction</keyword>
<dbReference type="EMBL" id="GACR01000006">
    <property type="protein sequence ID" value="JAA74454.1"/>
    <property type="molecule type" value="mRNA"/>
</dbReference>
<organism evidence="11">
    <name type="scientific">Ips typographus</name>
    <name type="common">European spruce bark beetle</name>
    <dbReference type="NCBI Taxonomy" id="55986"/>
    <lineage>
        <taxon>Eukaryota</taxon>
        <taxon>Metazoa</taxon>
        <taxon>Ecdysozoa</taxon>
        <taxon>Arthropoda</taxon>
        <taxon>Hexapoda</taxon>
        <taxon>Insecta</taxon>
        <taxon>Pterygota</taxon>
        <taxon>Neoptera</taxon>
        <taxon>Endopterygota</taxon>
        <taxon>Coleoptera</taxon>
        <taxon>Polyphaga</taxon>
        <taxon>Cucujiformia</taxon>
        <taxon>Curculionidae</taxon>
        <taxon>Scolytinae</taxon>
        <taxon>Ips</taxon>
    </lineage>
</organism>
<name>M3V898_IPSTY</name>
<gene>
    <name evidence="11" type="primary">ItypOR34</name>
</gene>
<dbReference type="GO" id="GO:0004984">
    <property type="term" value="F:olfactory receptor activity"/>
    <property type="evidence" value="ECO:0007669"/>
    <property type="project" value="InterPro"/>
</dbReference>
<accession>M3V898</accession>
<dbReference type="PANTHER" id="PTHR21137:SF3">
    <property type="entry name" value="ODORANT RECEPTOR 30A-RELATED"/>
    <property type="match status" value="1"/>
</dbReference>
<feature type="transmembrane region" description="Helical" evidence="10">
    <location>
        <begin position="208"/>
        <end position="229"/>
    </location>
</feature>
<evidence type="ECO:0000313" key="11">
    <source>
        <dbReference type="EMBL" id="JAA74454.1"/>
    </source>
</evidence>
<keyword evidence="9 10" id="KW-0807">Transducer</keyword>
<evidence type="ECO:0000256" key="7">
    <source>
        <dbReference type="ARBA" id="ARBA00023136"/>
    </source>
</evidence>
<feature type="transmembrane region" description="Helical" evidence="10">
    <location>
        <begin position="137"/>
        <end position="156"/>
    </location>
</feature>
<protein>
    <recommendedName>
        <fullName evidence="10">Odorant receptor</fullName>
    </recommendedName>
</protein>
<keyword evidence="6 10" id="KW-1133">Transmembrane helix</keyword>
<evidence type="ECO:0000256" key="3">
    <source>
        <dbReference type="ARBA" id="ARBA00022606"/>
    </source>
</evidence>
<feature type="transmembrane region" description="Helical" evidence="10">
    <location>
        <begin position="368"/>
        <end position="391"/>
    </location>
</feature>
<keyword evidence="8 10" id="KW-0675">Receptor</keyword>
<evidence type="ECO:0000256" key="6">
    <source>
        <dbReference type="ARBA" id="ARBA00022989"/>
    </source>
</evidence>
<comment type="subcellular location">
    <subcellularLocation>
        <location evidence="1 10">Cell membrane</location>
        <topology evidence="1 10">Multi-pass membrane protein</topology>
    </subcellularLocation>
</comment>
<keyword evidence="4 10" id="KW-0812">Transmembrane</keyword>
<feature type="transmembrane region" description="Helical" evidence="10">
    <location>
        <begin position="185"/>
        <end position="203"/>
    </location>
</feature>
<evidence type="ECO:0000256" key="8">
    <source>
        <dbReference type="ARBA" id="ARBA00023170"/>
    </source>
</evidence>
<dbReference type="Pfam" id="PF02949">
    <property type="entry name" value="7tm_6"/>
    <property type="match status" value="1"/>
</dbReference>
<dbReference type="InterPro" id="IPR004117">
    <property type="entry name" value="7tm6_olfct_rcpt"/>
</dbReference>
<dbReference type="GO" id="GO:0005886">
    <property type="term" value="C:plasma membrane"/>
    <property type="evidence" value="ECO:0007669"/>
    <property type="project" value="UniProtKB-SubCell"/>
</dbReference>
<dbReference type="PANTHER" id="PTHR21137">
    <property type="entry name" value="ODORANT RECEPTOR"/>
    <property type="match status" value="1"/>
</dbReference>
<keyword evidence="7 10" id="KW-0472">Membrane</keyword>
<dbReference type="AlphaFoldDB" id="M3V898"/>
<evidence type="ECO:0000256" key="4">
    <source>
        <dbReference type="ARBA" id="ARBA00022692"/>
    </source>
</evidence>
<keyword evidence="5 10" id="KW-0552">Olfaction</keyword>
<evidence type="ECO:0000256" key="5">
    <source>
        <dbReference type="ARBA" id="ARBA00022725"/>
    </source>
</evidence>
<evidence type="ECO:0000256" key="10">
    <source>
        <dbReference type="RuleBase" id="RU351113"/>
    </source>
</evidence>
<sequence length="400" mass="46771">MKFRELIHNDFLGICIQLGYYFCIIPEKAVTTDKIESRNYFFYTCIVRTLILYCHICQWVKMYQIITADIFIFDELVRNCAITSIHFQSFVKTSIFRQNYQLFENVIDFENVLYKNNDQKVLLIYRDTLQAIKNSRLVYVFGILIVIVFYIAAPLFRGPYYVEMGNETVTIIQLPLSAWSPTNNYFSNFAVTGAMGAYLAMVFVQTDLLYYCFLYFSICQLNILEHYIVHFHHYSNELVNDHKCSHVMALSLTQKIYIKYHQNIIKNVKQLNDALKNSLLIDLVPSSIQFANQFYIIATNLNIMQCVCIGFFTIMLMSRVMAYCYLANQISVQSQKIGSAWFQMDWSDFPNEMKKMISFCIMRAQKPLVITLGNFGNITLMTFVGILQASYSYVMLFITL</sequence>
<comment type="caution">
    <text evidence="10">Lacks conserved residue(s) required for the propagation of feature annotation.</text>
</comment>
<feature type="transmembrane region" description="Helical" evidence="10">
    <location>
        <begin position="294"/>
        <end position="316"/>
    </location>
</feature>
<proteinExistence type="evidence at transcript level"/>
<evidence type="ECO:0000256" key="9">
    <source>
        <dbReference type="ARBA" id="ARBA00023224"/>
    </source>
</evidence>
<evidence type="ECO:0000256" key="1">
    <source>
        <dbReference type="ARBA" id="ARBA00004651"/>
    </source>
</evidence>
<comment type="similarity">
    <text evidence="10">Belongs to the insect chemoreceptor superfamily. Heteromeric odorant receptor channel (TC 1.A.69) family.</text>
</comment>